<accession>A0A9P0ATP8</accession>
<dbReference type="AlphaFoldDB" id="A0A9P0ATP8"/>
<dbReference type="PANTHER" id="PTHR46601">
    <property type="entry name" value="ULP_PROTEASE DOMAIN-CONTAINING PROTEIN"/>
    <property type="match status" value="1"/>
</dbReference>
<dbReference type="PANTHER" id="PTHR46601:SF1">
    <property type="entry name" value="ADF-H DOMAIN-CONTAINING PROTEIN"/>
    <property type="match status" value="1"/>
</dbReference>
<sequence length="409" mass="46470">MVNKARKLKKDYGILAEPEKLKGKSISNKVSEKVRQFYEDDEFSRMCPGKKEFVSVRDSKTGKRIHMQKLLLFVNLKELNLTFQERYPQLKIGLSKFSSLRPPWCVTVTACGVHSVCVCETHQNLKLLTAALSKKIECKNILSTIVCSVDSRNCMLYRCENCPGSEALEQLMLDIFSENDLETDDNIAYKQWVHKGQSKLVNMTSTIEDFVKDLSKAADQATTHHFTAKSQASYLRNLKENIPAETEVIVLLDLAENHSFVCQDAIQGFHWDTTQAALHPFVIYFRSKKQTDLKCFMTVQVHNIKTLLIYAYIKKILTSVLNGTSLPLHMEKVHVMELAARLWAQSKVKINDLSVNSKTGIPTFNGLNFNNGRFRDKISLDEKGLGKFIEQKLDVLLLAAVTAEEKAKI</sequence>
<evidence type="ECO:0000313" key="1">
    <source>
        <dbReference type="EMBL" id="CAH0547009.1"/>
    </source>
</evidence>
<keyword evidence="2" id="KW-1185">Reference proteome</keyword>
<proteinExistence type="predicted"/>
<evidence type="ECO:0000313" key="2">
    <source>
        <dbReference type="Proteomes" id="UP001154078"/>
    </source>
</evidence>
<dbReference type="Proteomes" id="UP001154078">
    <property type="component" value="Chromosome 1"/>
</dbReference>
<name>A0A9P0ATP8_BRAAE</name>
<protein>
    <submittedName>
        <fullName evidence="1">Uncharacterized protein</fullName>
    </submittedName>
</protein>
<dbReference type="EMBL" id="OV121132">
    <property type="protein sequence ID" value="CAH0547009.1"/>
    <property type="molecule type" value="Genomic_DNA"/>
</dbReference>
<organism evidence="1 2">
    <name type="scientific">Brassicogethes aeneus</name>
    <name type="common">Rape pollen beetle</name>
    <name type="synonym">Meligethes aeneus</name>
    <dbReference type="NCBI Taxonomy" id="1431903"/>
    <lineage>
        <taxon>Eukaryota</taxon>
        <taxon>Metazoa</taxon>
        <taxon>Ecdysozoa</taxon>
        <taxon>Arthropoda</taxon>
        <taxon>Hexapoda</taxon>
        <taxon>Insecta</taxon>
        <taxon>Pterygota</taxon>
        <taxon>Neoptera</taxon>
        <taxon>Endopterygota</taxon>
        <taxon>Coleoptera</taxon>
        <taxon>Polyphaga</taxon>
        <taxon>Cucujiformia</taxon>
        <taxon>Nitidulidae</taxon>
        <taxon>Meligethinae</taxon>
        <taxon>Brassicogethes</taxon>
    </lineage>
</organism>
<reference evidence="1" key="1">
    <citation type="submission" date="2021-12" db="EMBL/GenBank/DDBJ databases">
        <authorList>
            <person name="King R."/>
        </authorList>
    </citation>
    <scope>NUCLEOTIDE SEQUENCE</scope>
</reference>
<dbReference type="OrthoDB" id="6777617at2759"/>
<gene>
    <name evidence="1" type="ORF">MELIAE_LOCUS1065</name>
</gene>